<dbReference type="Proteomes" id="UP000287853">
    <property type="component" value="Unassembled WGS sequence"/>
</dbReference>
<keyword evidence="3" id="KW-1185">Reference proteome</keyword>
<reference evidence="2 3" key="1">
    <citation type="submission" date="2017-01" db="EMBL/GenBank/DDBJ databases">
        <title>The cable genome- insights into the physiology and evolution of filamentous bacteria capable of sulfide oxidation via long distance electron transfer.</title>
        <authorList>
            <person name="Schreiber L."/>
            <person name="Bjerg J.T."/>
            <person name="Boggild A."/>
            <person name="Van De Vossenberg J."/>
            <person name="Meysman F."/>
            <person name="Nielsen L.P."/>
            <person name="Schramm A."/>
            <person name="Kjeldsen K.U."/>
        </authorList>
    </citation>
    <scope>NUCLEOTIDE SEQUENCE [LARGE SCALE GENOMIC DNA]</scope>
    <source>
        <strain evidence="2">MCF</strain>
    </source>
</reference>
<evidence type="ECO:0000313" key="3">
    <source>
        <dbReference type="Proteomes" id="UP000287853"/>
    </source>
</evidence>
<comment type="caution">
    <text evidence="2">The sequence shown here is derived from an EMBL/GenBank/DDBJ whole genome shotgun (WGS) entry which is preliminary data.</text>
</comment>
<gene>
    <name evidence="2" type="ORF">H206_02044</name>
</gene>
<feature type="transmembrane region" description="Helical" evidence="1">
    <location>
        <begin position="52"/>
        <end position="77"/>
    </location>
</feature>
<protein>
    <submittedName>
        <fullName evidence="2">Uncharacterized protein</fullName>
    </submittedName>
</protein>
<keyword evidence="1" id="KW-0812">Transmembrane</keyword>
<name>A0A444IT56_9BACT</name>
<evidence type="ECO:0000313" key="2">
    <source>
        <dbReference type="EMBL" id="RWX44017.1"/>
    </source>
</evidence>
<evidence type="ECO:0000256" key="1">
    <source>
        <dbReference type="SAM" id="Phobius"/>
    </source>
</evidence>
<keyword evidence="1" id="KW-0472">Membrane</keyword>
<dbReference type="AlphaFoldDB" id="A0A444IT56"/>
<accession>A0A444IT56</accession>
<keyword evidence="1" id="KW-1133">Transmembrane helix</keyword>
<dbReference type="EMBL" id="MTKO01000103">
    <property type="protein sequence ID" value="RWX44017.1"/>
    <property type="molecule type" value="Genomic_DNA"/>
</dbReference>
<sequence length="78" mass="8417">MPLSTNTKSNNTEGLPTLEDFSGRAVKKAVRSESLFHPVSLYSSSLGLLSGLGWYLFDMSMLAAGMGACFVSVRAWLL</sequence>
<proteinExistence type="predicted"/>
<organism evidence="2 3">
    <name type="scientific">Candidatus Electrothrix aarhusensis</name>
    <dbReference type="NCBI Taxonomy" id="1859131"/>
    <lineage>
        <taxon>Bacteria</taxon>
        <taxon>Pseudomonadati</taxon>
        <taxon>Thermodesulfobacteriota</taxon>
        <taxon>Desulfobulbia</taxon>
        <taxon>Desulfobulbales</taxon>
        <taxon>Desulfobulbaceae</taxon>
        <taxon>Candidatus Electrothrix</taxon>
    </lineage>
</organism>